<gene>
    <name evidence="2" type="ORF">MM415B01769_0004</name>
</gene>
<feature type="transmembrane region" description="Helical" evidence="1">
    <location>
        <begin position="20"/>
        <end position="40"/>
    </location>
</feature>
<reference evidence="2" key="1">
    <citation type="submission" date="2020-03" db="EMBL/GenBank/DDBJ databases">
        <title>The deep terrestrial virosphere.</title>
        <authorList>
            <person name="Holmfeldt K."/>
            <person name="Nilsson E."/>
            <person name="Simone D."/>
            <person name="Lopez-Fernandez M."/>
            <person name="Wu X."/>
            <person name="de Brujin I."/>
            <person name="Lundin D."/>
            <person name="Andersson A."/>
            <person name="Bertilsson S."/>
            <person name="Dopson M."/>
        </authorList>
    </citation>
    <scope>NUCLEOTIDE SEQUENCE</scope>
    <source>
        <strain evidence="2">MM415B01769</strain>
    </source>
</reference>
<organism evidence="2">
    <name type="scientific">viral metagenome</name>
    <dbReference type="NCBI Taxonomy" id="1070528"/>
    <lineage>
        <taxon>unclassified sequences</taxon>
        <taxon>metagenomes</taxon>
        <taxon>organismal metagenomes</taxon>
    </lineage>
</organism>
<dbReference type="AlphaFoldDB" id="A0A6M3IHN1"/>
<keyword evidence="1" id="KW-0472">Membrane</keyword>
<name>A0A6M3IHN1_9ZZZZ</name>
<proteinExistence type="predicted"/>
<keyword evidence="1" id="KW-1133">Transmembrane helix</keyword>
<keyword evidence="1" id="KW-0812">Transmembrane</keyword>
<evidence type="ECO:0000313" key="2">
    <source>
        <dbReference type="EMBL" id="QJA56913.1"/>
    </source>
</evidence>
<dbReference type="EMBL" id="MT141245">
    <property type="protein sequence ID" value="QJA56913.1"/>
    <property type="molecule type" value="Genomic_DNA"/>
</dbReference>
<evidence type="ECO:0000256" key="1">
    <source>
        <dbReference type="SAM" id="Phobius"/>
    </source>
</evidence>
<sequence length="105" mass="12021">MDTNGLTFAEKKLNKKLNFHSWIASIIALLSVVVFTFIVYGKAVSEIDSNSISHKKFASKDSLIELKVNRIIRNQDVMYLNLLKLAKKLNVDLSKEEEFFLNSNK</sequence>
<accession>A0A6M3IHN1</accession>
<protein>
    <submittedName>
        <fullName evidence="2">Uncharacterized protein</fullName>
    </submittedName>
</protein>